<accession>A0A6N0JK10</accession>
<gene>
    <name evidence="1" type="ORF">FOC81_12095</name>
</gene>
<dbReference type="Proteomes" id="UP000509782">
    <property type="component" value="Chromosome"/>
</dbReference>
<evidence type="ECO:0000313" key="1">
    <source>
        <dbReference type="EMBL" id="QKQ47397.1"/>
    </source>
</evidence>
<organism evidence="1 2">
    <name type="scientific">Achromobacter denitrificans</name>
    <name type="common">Alcaligenes denitrificans</name>
    <dbReference type="NCBI Taxonomy" id="32002"/>
    <lineage>
        <taxon>Bacteria</taxon>
        <taxon>Pseudomonadati</taxon>
        <taxon>Pseudomonadota</taxon>
        <taxon>Betaproteobacteria</taxon>
        <taxon>Burkholderiales</taxon>
        <taxon>Alcaligenaceae</taxon>
        <taxon>Achromobacter</taxon>
    </lineage>
</organism>
<dbReference type="AlphaFoldDB" id="A0A6N0JK10"/>
<sequence>MALSIGALLLAAAVALPAGWLSVQHQSQSAFRCIRAGCSARPAGSRLDPAMGCAR</sequence>
<proteinExistence type="predicted"/>
<name>A0A6N0JK10_ACHDE</name>
<dbReference type="EMBL" id="CP054569">
    <property type="protein sequence ID" value="QKQ47397.1"/>
    <property type="molecule type" value="Genomic_DNA"/>
</dbReference>
<evidence type="ECO:0000313" key="2">
    <source>
        <dbReference type="Proteomes" id="UP000509782"/>
    </source>
</evidence>
<protein>
    <submittedName>
        <fullName evidence="1">Uncharacterized protein</fullName>
    </submittedName>
</protein>
<dbReference type="RefSeq" id="WP_174716328.1">
    <property type="nucleotide sequence ID" value="NZ_CP036344.1"/>
</dbReference>
<reference evidence="1 2" key="1">
    <citation type="submission" date="2020-05" db="EMBL/GenBank/DDBJ databases">
        <title>FDA dAtabase for Regulatory Grade micrObial Sequences (FDA-ARGOS): Supporting development and validation of Infectious Disease Dx tests.</title>
        <authorList>
            <person name="Sproer C."/>
            <person name="Gronow S."/>
            <person name="Severitt S."/>
            <person name="Schroder I."/>
            <person name="Tallon L."/>
            <person name="Sadzewicz L."/>
            <person name="Zhao X."/>
            <person name="Vavikolanu K."/>
            <person name="Mehta A."/>
            <person name="Aluvathingal J."/>
            <person name="Nadendla S."/>
            <person name="Myers T."/>
            <person name="Yan Y."/>
            <person name="Sichtig H."/>
        </authorList>
    </citation>
    <scope>NUCLEOTIDE SEQUENCE [LARGE SCALE GENOMIC DNA]</scope>
    <source>
        <strain evidence="1 2">FDAARGOS_787</strain>
    </source>
</reference>